<evidence type="ECO:0000256" key="1">
    <source>
        <dbReference type="SAM" id="MobiDB-lite"/>
    </source>
</evidence>
<dbReference type="Proteomes" id="UP000282957">
    <property type="component" value="Unassembled WGS sequence"/>
</dbReference>
<proteinExistence type="predicted"/>
<dbReference type="AlphaFoldDB" id="A0A437MJU9"/>
<organism evidence="2 3">
    <name type="scientific">Rhodovarius crocodyli</name>
    <dbReference type="NCBI Taxonomy" id="1979269"/>
    <lineage>
        <taxon>Bacteria</taxon>
        <taxon>Pseudomonadati</taxon>
        <taxon>Pseudomonadota</taxon>
        <taxon>Alphaproteobacteria</taxon>
        <taxon>Acetobacterales</taxon>
        <taxon>Roseomonadaceae</taxon>
        <taxon>Rhodovarius</taxon>
    </lineage>
</organism>
<comment type="caution">
    <text evidence="2">The sequence shown here is derived from an EMBL/GenBank/DDBJ whole genome shotgun (WGS) entry which is preliminary data.</text>
</comment>
<evidence type="ECO:0000313" key="3">
    <source>
        <dbReference type="Proteomes" id="UP000282957"/>
    </source>
</evidence>
<name>A0A437MJU9_9PROT</name>
<reference evidence="2 3" key="1">
    <citation type="submission" date="2019-01" db="EMBL/GenBank/DDBJ databases">
        <authorList>
            <person name="Chen W.-M."/>
        </authorList>
    </citation>
    <scope>NUCLEOTIDE SEQUENCE [LARGE SCALE GENOMIC DNA]</scope>
    <source>
        <strain evidence="2 3">CCP-6</strain>
    </source>
</reference>
<protein>
    <submittedName>
        <fullName evidence="2">Uncharacterized protein</fullName>
    </submittedName>
</protein>
<feature type="region of interest" description="Disordered" evidence="1">
    <location>
        <begin position="1"/>
        <end position="36"/>
    </location>
</feature>
<accession>A0A437MJU9</accession>
<dbReference type="RefSeq" id="WP_127787150.1">
    <property type="nucleotide sequence ID" value="NZ_SACL01000002.1"/>
</dbReference>
<evidence type="ECO:0000313" key="2">
    <source>
        <dbReference type="EMBL" id="RVT97921.1"/>
    </source>
</evidence>
<dbReference type="EMBL" id="SACL01000002">
    <property type="protein sequence ID" value="RVT97921.1"/>
    <property type="molecule type" value="Genomic_DNA"/>
</dbReference>
<keyword evidence="3" id="KW-1185">Reference proteome</keyword>
<sequence length="148" mass="15670">MLDTPAPTARIAPWPDRPQAHSGHVAADAPPAPRRDPAALHATITAGRYALLRMTIEARKALCHRPEANLLSAVDGALAELDRGEPQQNAYPGLLALDARITTRQLALLVLEVTRTIPEDQRTPSMRAALADAAGIAADALRLPDAAA</sequence>
<gene>
    <name evidence="2" type="ORF">EOD42_09025</name>
</gene>